<protein>
    <submittedName>
        <fullName evidence="1">GlcNAc-PI de-N-acetylase</fullName>
    </submittedName>
</protein>
<sequence>MRCFFFIFEVHANAQQMFRPLLLSLITFLYCFTVQAQQPKKPTSSELYEAIEKLNFLGSVLYIAAHPDDENTRLISHMSNAVKARTAYLSLTRGDGGQNLIGPELRELLGVIRTQELVAARKIDGGEQFFTRANDFGYSKHPDETLAIWNKDEVLSDVVWAIRKFQPDVIINRFDHRSPGSTHGHHTSSAMLSFEAFDAAADPTKYPEQLKHVKVWQTKREFFNPSWWFYGSQEKFDAADKTNFYELEVGNFYPALGLSNSEIAALSRSAHQSQGFGNTGTRGSETEYLELIKGDSTTDHTNIFEGIDTSWNRVKGGKAVGQILKSVQEQYDFNNPSASIPKLVEAYKLIQTLEDQHWKIVKSEAIKEVIAGCAGLYLEAAAASNTATPNSVVDLSLEAINRSPQHITLKSVDLTNGTTIQKLTELKNNASLRFTTEMSIPAKTSYSTPYWLDTKGSLGMYNVKDQQRIGLPETPRNIIATFNVTINGQIIPFARPVIYKTNDPVKGEVYKPFEIVPKVSASITEPVIIFADDQQKDIQVIVKAHRDHLEGFVQLAHPKGWNVYPEKQKITLSRKGEESTLVFSVIPPKNQSEGLLSPMVHIGNEVFTKHLTAIDYDHIPYQLVLEPSESKVVRLDIVKKGENIGYIEGAGDVVPESLRQIGYNVVLIKPEDITVDKLKRFDAIVVGIRAYNTLDILKFKQDQLFEFVKQGGNLIVQYNTSRGLVTEDLAPYPLTLSRDRVTDENSDVKFLNPEHELLNSPNKITQKDFEGWTQERGLYFPDQWSKEFTPLLSMHDKGETPKEGSLLVARYGKGHYIYTGLSFFREFPEGVAGSFRLFANMLSIGKEKIIANQPLKQ</sequence>
<dbReference type="InterPro" id="IPR003737">
    <property type="entry name" value="GlcNAc_PI_deacetylase-related"/>
</dbReference>
<name>A0A4R7PXZ0_9FLAO</name>
<evidence type="ECO:0000313" key="2">
    <source>
        <dbReference type="Proteomes" id="UP000294689"/>
    </source>
</evidence>
<dbReference type="PANTHER" id="PTHR12993:SF11">
    <property type="entry name" value="N-ACETYLGLUCOSAMINYL-PHOSPHATIDYLINOSITOL DE-N-ACETYLASE"/>
    <property type="match status" value="1"/>
</dbReference>
<dbReference type="EMBL" id="SOBW01000008">
    <property type="protein sequence ID" value="TDU39844.1"/>
    <property type="molecule type" value="Genomic_DNA"/>
</dbReference>
<keyword evidence="2" id="KW-1185">Reference proteome</keyword>
<organism evidence="1 2">
    <name type="scientific">Gelidibacter sediminis</name>
    <dbReference type="NCBI Taxonomy" id="1608710"/>
    <lineage>
        <taxon>Bacteria</taxon>
        <taxon>Pseudomonadati</taxon>
        <taxon>Bacteroidota</taxon>
        <taxon>Flavobacteriia</taxon>
        <taxon>Flavobacteriales</taxon>
        <taxon>Flavobacteriaceae</taxon>
        <taxon>Gelidibacter</taxon>
    </lineage>
</organism>
<comment type="caution">
    <text evidence="1">The sequence shown here is derived from an EMBL/GenBank/DDBJ whole genome shotgun (WGS) entry which is preliminary data.</text>
</comment>
<dbReference type="SUPFAM" id="SSF52317">
    <property type="entry name" value="Class I glutamine amidotransferase-like"/>
    <property type="match status" value="1"/>
</dbReference>
<dbReference type="AlphaFoldDB" id="A0A4R7PXZ0"/>
<dbReference type="Proteomes" id="UP000294689">
    <property type="component" value="Unassembled WGS sequence"/>
</dbReference>
<evidence type="ECO:0000313" key="1">
    <source>
        <dbReference type="EMBL" id="TDU39844.1"/>
    </source>
</evidence>
<reference evidence="1 2" key="1">
    <citation type="submission" date="2019-03" db="EMBL/GenBank/DDBJ databases">
        <title>Genomic Encyclopedia of Archaeal and Bacterial Type Strains, Phase II (KMG-II): from individual species to whole genera.</title>
        <authorList>
            <person name="Goeker M."/>
        </authorList>
    </citation>
    <scope>NUCLEOTIDE SEQUENCE [LARGE SCALE GENOMIC DNA]</scope>
    <source>
        <strain evidence="1 2">DSM 28135</strain>
    </source>
</reference>
<dbReference type="SUPFAM" id="SSF102588">
    <property type="entry name" value="LmbE-like"/>
    <property type="match status" value="1"/>
</dbReference>
<accession>A0A4R7PXZ0</accession>
<proteinExistence type="predicted"/>
<dbReference type="GO" id="GO:0016811">
    <property type="term" value="F:hydrolase activity, acting on carbon-nitrogen (but not peptide) bonds, in linear amides"/>
    <property type="evidence" value="ECO:0007669"/>
    <property type="project" value="TreeGrafter"/>
</dbReference>
<dbReference type="Pfam" id="PF02585">
    <property type="entry name" value="PIG-L"/>
    <property type="match status" value="1"/>
</dbReference>
<dbReference type="InterPro" id="IPR029062">
    <property type="entry name" value="Class_I_gatase-like"/>
</dbReference>
<dbReference type="PANTHER" id="PTHR12993">
    <property type="entry name" value="N-ACETYLGLUCOSAMINYL-PHOSPHATIDYLINOSITOL DE-N-ACETYLASE-RELATED"/>
    <property type="match status" value="1"/>
</dbReference>
<dbReference type="InterPro" id="IPR024078">
    <property type="entry name" value="LmbE-like_dom_sf"/>
</dbReference>
<dbReference type="Gene3D" id="3.40.50.10320">
    <property type="entry name" value="LmbE-like"/>
    <property type="match status" value="1"/>
</dbReference>
<dbReference type="RefSeq" id="WP_394345931.1">
    <property type="nucleotide sequence ID" value="NZ_SOBW01000008.1"/>
</dbReference>
<gene>
    <name evidence="1" type="ORF">BXY82_1877</name>
</gene>